<dbReference type="AlphaFoldDB" id="A0A1F5LPZ9"/>
<gene>
    <name evidence="1" type="ORF">PENARI_c005G11247</name>
</gene>
<evidence type="ECO:0000313" key="2">
    <source>
        <dbReference type="Proteomes" id="UP000177622"/>
    </source>
</evidence>
<accession>A0A1F5LPZ9</accession>
<organism evidence="1 2">
    <name type="scientific">Penicillium arizonense</name>
    <dbReference type="NCBI Taxonomy" id="1835702"/>
    <lineage>
        <taxon>Eukaryota</taxon>
        <taxon>Fungi</taxon>
        <taxon>Dikarya</taxon>
        <taxon>Ascomycota</taxon>
        <taxon>Pezizomycotina</taxon>
        <taxon>Eurotiomycetes</taxon>
        <taxon>Eurotiomycetidae</taxon>
        <taxon>Eurotiales</taxon>
        <taxon>Aspergillaceae</taxon>
        <taxon>Penicillium</taxon>
    </lineage>
</organism>
<dbReference type="OrthoDB" id="2151982at2759"/>
<dbReference type="GeneID" id="34574773"/>
<dbReference type="Proteomes" id="UP000177622">
    <property type="component" value="Unassembled WGS sequence"/>
</dbReference>
<evidence type="ECO:0000313" key="1">
    <source>
        <dbReference type="EMBL" id="OGE54971.1"/>
    </source>
</evidence>
<comment type="caution">
    <text evidence="1">The sequence shown here is derived from an EMBL/GenBank/DDBJ whole genome shotgun (WGS) entry which is preliminary data.</text>
</comment>
<proteinExistence type="predicted"/>
<protein>
    <submittedName>
        <fullName evidence="1">Uncharacterized protein</fullName>
    </submittedName>
</protein>
<keyword evidence="2" id="KW-1185">Reference proteome</keyword>
<dbReference type="RefSeq" id="XP_022490401.1">
    <property type="nucleotide sequence ID" value="XM_022630039.1"/>
</dbReference>
<reference evidence="1 2" key="1">
    <citation type="journal article" date="2016" name="Sci. Rep.">
        <title>Penicillium arizonense, a new, genome sequenced fungal species, reveals a high chemical diversity in secreted metabolites.</title>
        <authorList>
            <person name="Grijseels S."/>
            <person name="Nielsen J.C."/>
            <person name="Randelovic M."/>
            <person name="Nielsen J."/>
            <person name="Nielsen K.F."/>
            <person name="Workman M."/>
            <person name="Frisvad J.C."/>
        </authorList>
    </citation>
    <scope>NUCLEOTIDE SEQUENCE [LARGE SCALE GENOMIC DNA]</scope>
    <source>
        <strain evidence="1 2">CBS 141311</strain>
    </source>
</reference>
<sequence>MDLSHILNQLGPTPKRFPDCCLGISNTLITHLASILPQKPDFTISIGSGSGLLEGVITYSNKHVPVQGVEVGSSINRYIAEEDMNVVGGGWGLYPSAQQAKAWMFVYPRDPKLITKYIDSYGDQAVEMILWLGPRVDWPDYEPCFCKSTFSELSVLDNIGLTPYETAVVARRAS</sequence>
<name>A0A1F5LPZ9_PENAI</name>
<dbReference type="EMBL" id="LXJU01000005">
    <property type="protein sequence ID" value="OGE54971.1"/>
    <property type="molecule type" value="Genomic_DNA"/>
</dbReference>